<evidence type="ECO:0000313" key="1">
    <source>
        <dbReference type="EMBL" id="MBC2140749.1"/>
    </source>
</evidence>
<protein>
    <submittedName>
        <fullName evidence="1">Uncharacterized protein</fullName>
    </submittedName>
</protein>
<dbReference type="AlphaFoldDB" id="A0AB73H4D5"/>
<sequence>MEVYRSIFILGIDVSWAEKQHFMALLAILTEAAASEDDRKPKKASNADIMGAIV</sequence>
<organism evidence="1 2">
    <name type="scientific">Listeria innocua</name>
    <dbReference type="NCBI Taxonomy" id="1642"/>
    <lineage>
        <taxon>Bacteria</taxon>
        <taxon>Bacillati</taxon>
        <taxon>Bacillota</taxon>
        <taxon>Bacilli</taxon>
        <taxon>Bacillales</taxon>
        <taxon>Listeriaceae</taxon>
        <taxon>Listeria</taxon>
    </lineage>
</organism>
<evidence type="ECO:0000313" key="2">
    <source>
        <dbReference type="Proteomes" id="UP000552309"/>
    </source>
</evidence>
<dbReference type="RefSeq" id="WP_185542855.1">
    <property type="nucleotide sequence ID" value="NZ_JAARXV010000001.1"/>
</dbReference>
<accession>A0AB73H4D5</accession>
<dbReference type="Proteomes" id="UP000552309">
    <property type="component" value="Unassembled WGS sequence"/>
</dbReference>
<proteinExistence type="predicted"/>
<reference evidence="1 2" key="1">
    <citation type="submission" date="2020-03" db="EMBL/GenBank/DDBJ databases">
        <title>Soil Listeria distribution.</title>
        <authorList>
            <person name="Liao J."/>
            <person name="Wiedmann M."/>
        </authorList>
    </citation>
    <scope>NUCLEOTIDE SEQUENCE [LARGE SCALE GENOMIC DNA]</scope>
    <source>
        <strain evidence="1 2">FSL L7-0297</strain>
    </source>
</reference>
<gene>
    <name evidence="1" type="ORF">HCA89_00385</name>
</gene>
<dbReference type="EMBL" id="JAARXV010000001">
    <property type="protein sequence ID" value="MBC2140749.1"/>
    <property type="molecule type" value="Genomic_DNA"/>
</dbReference>
<comment type="caution">
    <text evidence="1">The sequence shown here is derived from an EMBL/GenBank/DDBJ whole genome shotgun (WGS) entry which is preliminary data.</text>
</comment>
<name>A0AB73H4D5_LISIO</name>